<organism evidence="1 2">
    <name type="scientific">Candidatus Coprovicinus avistercoris</name>
    <dbReference type="NCBI Taxonomy" id="2840754"/>
    <lineage>
        <taxon>Bacteria</taxon>
        <taxon>Bacillati</taxon>
        <taxon>Actinomycetota</taxon>
        <taxon>Coriobacteriia</taxon>
        <taxon>Coriobacteriales</taxon>
        <taxon>Coriobacteriaceae</taxon>
        <taxon>Coriobacteriaceae incertae sedis</taxon>
        <taxon>Candidatus Coprovicinus</taxon>
    </lineage>
</organism>
<dbReference type="Pfam" id="PF08282">
    <property type="entry name" value="Hydrolase_3"/>
    <property type="match status" value="1"/>
</dbReference>
<dbReference type="GO" id="GO:0005829">
    <property type="term" value="C:cytosol"/>
    <property type="evidence" value="ECO:0007669"/>
    <property type="project" value="TreeGrafter"/>
</dbReference>
<keyword evidence="1" id="KW-0378">Hydrolase</keyword>
<dbReference type="InterPro" id="IPR006379">
    <property type="entry name" value="HAD-SF_hydro_IIB"/>
</dbReference>
<proteinExistence type="predicted"/>
<dbReference type="SFLD" id="SFLDG01140">
    <property type="entry name" value="C2.B:_Phosphomannomutase_and_P"/>
    <property type="match status" value="1"/>
</dbReference>
<dbReference type="GO" id="GO:0000287">
    <property type="term" value="F:magnesium ion binding"/>
    <property type="evidence" value="ECO:0007669"/>
    <property type="project" value="TreeGrafter"/>
</dbReference>
<dbReference type="InterPro" id="IPR023214">
    <property type="entry name" value="HAD_sf"/>
</dbReference>
<dbReference type="NCBIfam" id="TIGR01484">
    <property type="entry name" value="HAD-SF-IIB"/>
    <property type="match status" value="1"/>
</dbReference>
<reference evidence="1" key="2">
    <citation type="journal article" date="2021" name="PeerJ">
        <title>Extensive microbial diversity within the chicken gut microbiome revealed by metagenomics and culture.</title>
        <authorList>
            <person name="Gilroy R."/>
            <person name="Ravi A."/>
            <person name="Getino M."/>
            <person name="Pursley I."/>
            <person name="Horton D.L."/>
            <person name="Alikhan N.F."/>
            <person name="Baker D."/>
            <person name="Gharbi K."/>
            <person name="Hall N."/>
            <person name="Watson M."/>
            <person name="Adriaenssens E.M."/>
            <person name="Foster-Nyarko E."/>
            <person name="Jarju S."/>
            <person name="Secka A."/>
            <person name="Antonio M."/>
            <person name="Oren A."/>
            <person name="Chaudhuri R.R."/>
            <person name="La Ragione R."/>
            <person name="Hildebrand F."/>
            <person name="Pallen M.J."/>
        </authorList>
    </citation>
    <scope>NUCLEOTIDE SEQUENCE</scope>
    <source>
        <strain evidence="1">ChiHjej12B11-29160</strain>
    </source>
</reference>
<comment type="caution">
    <text evidence="1">The sequence shown here is derived from an EMBL/GenBank/DDBJ whole genome shotgun (WGS) entry which is preliminary data.</text>
</comment>
<dbReference type="PANTHER" id="PTHR10000">
    <property type="entry name" value="PHOSPHOSERINE PHOSPHATASE"/>
    <property type="match status" value="1"/>
</dbReference>
<dbReference type="Proteomes" id="UP000824078">
    <property type="component" value="Unassembled WGS sequence"/>
</dbReference>
<dbReference type="PROSITE" id="PS01228">
    <property type="entry name" value="COF_1"/>
    <property type="match status" value="1"/>
</dbReference>
<dbReference type="SFLD" id="SFLDS00003">
    <property type="entry name" value="Haloacid_Dehalogenase"/>
    <property type="match status" value="1"/>
</dbReference>
<dbReference type="InterPro" id="IPR036412">
    <property type="entry name" value="HAD-like_sf"/>
</dbReference>
<dbReference type="Gene3D" id="3.40.50.1000">
    <property type="entry name" value="HAD superfamily/HAD-like"/>
    <property type="match status" value="1"/>
</dbReference>
<evidence type="ECO:0000313" key="2">
    <source>
        <dbReference type="Proteomes" id="UP000824078"/>
    </source>
</evidence>
<protein>
    <submittedName>
        <fullName evidence="1">HAD family hydrolase</fullName>
    </submittedName>
</protein>
<gene>
    <name evidence="1" type="ORF">IAD17_03205</name>
</gene>
<dbReference type="SUPFAM" id="SSF56784">
    <property type="entry name" value="HAD-like"/>
    <property type="match status" value="1"/>
</dbReference>
<dbReference type="PANTHER" id="PTHR10000:SF8">
    <property type="entry name" value="HAD SUPERFAMILY HYDROLASE-LIKE, TYPE 3"/>
    <property type="match status" value="1"/>
</dbReference>
<evidence type="ECO:0000313" key="1">
    <source>
        <dbReference type="EMBL" id="HIU23913.1"/>
    </source>
</evidence>
<reference evidence="1" key="1">
    <citation type="submission" date="2020-10" db="EMBL/GenBank/DDBJ databases">
        <authorList>
            <person name="Gilroy R."/>
        </authorList>
    </citation>
    <scope>NUCLEOTIDE SEQUENCE</scope>
    <source>
        <strain evidence="1">ChiHjej12B11-29160</strain>
    </source>
</reference>
<dbReference type="EMBL" id="DVMQ01000011">
    <property type="protein sequence ID" value="HIU23913.1"/>
    <property type="molecule type" value="Genomic_DNA"/>
</dbReference>
<dbReference type="GO" id="GO:0016791">
    <property type="term" value="F:phosphatase activity"/>
    <property type="evidence" value="ECO:0007669"/>
    <property type="project" value="UniProtKB-ARBA"/>
</dbReference>
<dbReference type="InterPro" id="IPR000150">
    <property type="entry name" value="Cof"/>
</dbReference>
<dbReference type="PROSITE" id="PS01229">
    <property type="entry name" value="COF_2"/>
    <property type="match status" value="1"/>
</dbReference>
<accession>A0A9D1HYF7</accession>
<dbReference type="AlphaFoldDB" id="A0A9D1HYF7"/>
<dbReference type="NCBIfam" id="TIGR00099">
    <property type="entry name" value="Cof-subfamily"/>
    <property type="match status" value="1"/>
</dbReference>
<dbReference type="Gene3D" id="3.30.1240.10">
    <property type="match status" value="1"/>
</dbReference>
<name>A0A9D1HYF7_9ACTN</name>
<sequence>MIEMDTPSSLATKAWTPSVVFSDVDGTILNTNHCVTKTTSAAAFELHKRYIPLVLVSARMPEALDVIRQELYCTGPTICYSGAYVIDGGGTELLSCPIDTSQANEAYAFITRTYPELTVMAYGFHNWFVADRTDARVKREETVVGVQAHEVNLQDVIASQGIHKYLLVGEPDAIERAEAELSAAFPHLKVVRSSPILCEIMDGHVSKTVGITCVCKHLNVELIQAMVFGDGRNDIDMLQAVPESWAMANAPLEVREAAAHITRLDNNHDGFANEILTMLKRVQKSESTEK</sequence>